<accession>A0A3P6AT91</accession>
<dbReference type="AlphaFoldDB" id="A0A3P6AT91"/>
<proteinExistence type="predicted"/>
<organism evidence="1">
    <name type="scientific">Brassica oleracea</name>
    <name type="common">Wild cabbage</name>
    <dbReference type="NCBI Taxonomy" id="3712"/>
    <lineage>
        <taxon>Eukaryota</taxon>
        <taxon>Viridiplantae</taxon>
        <taxon>Streptophyta</taxon>
        <taxon>Embryophyta</taxon>
        <taxon>Tracheophyta</taxon>
        <taxon>Spermatophyta</taxon>
        <taxon>Magnoliopsida</taxon>
        <taxon>eudicotyledons</taxon>
        <taxon>Gunneridae</taxon>
        <taxon>Pentapetalae</taxon>
        <taxon>rosids</taxon>
        <taxon>malvids</taxon>
        <taxon>Brassicales</taxon>
        <taxon>Brassicaceae</taxon>
        <taxon>Brassiceae</taxon>
        <taxon>Brassica</taxon>
    </lineage>
</organism>
<reference evidence="1" key="1">
    <citation type="submission" date="2018-11" db="EMBL/GenBank/DDBJ databases">
        <authorList>
            <consortium name="Genoscope - CEA"/>
            <person name="William W."/>
        </authorList>
    </citation>
    <scope>NUCLEOTIDE SEQUENCE</scope>
</reference>
<sequence length="43" mass="5097">MIEPVSPLSPFLSWNNLTCSGVTWLVLQVSWETRKLWRLYTML</sequence>
<evidence type="ECO:0000313" key="1">
    <source>
        <dbReference type="EMBL" id="VDC88640.1"/>
    </source>
</evidence>
<name>A0A3P6AT91_BRAOL</name>
<dbReference type="EMBL" id="LR031872">
    <property type="protein sequence ID" value="VDC88640.1"/>
    <property type="molecule type" value="Genomic_DNA"/>
</dbReference>
<gene>
    <name evidence="1" type="ORF">BOLC3T14444H</name>
</gene>
<protein>
    <submittedName>
        <fullName evidence="1">Uncharacterized protein</fullName>
    </submittedName>
</protein>